<gene>
    <name evidence="1" type="ORF">OIU85_017527</name>
</gene>
<sequence>MVLHTQLLYTTLHCYLLLHKYNPSCQFQTLAAAGLSPQSSLAIDDLLGLGLPAAPAPTLAPSPPPLKLNAGAALDPGTFQQKWRQLPICLSEELSVSPQGSCGINNTPGPTPSLCKAIPSTVLHQAVKHLT</sequence>
<proteinExistence type="predicted"/>
<dbReference type="OrthoDB" id="1713016at2759"/>
<evidence type="ECO:0000313" key="2">
    <source>
        <dbReference type="Proteomes" id="UP001151529"/>
    </source>
</evidence>
<keyword evidence="2" id="KW-1185">Reference proteome</keyword>
<comment type="caution">
    <text evidence="1">The sequence shown here is derived from an EMBL/GenBank/DDBJ whole genome shotgun (WGS) entry which is preliminary data.</text>
</comment>
<name>A0A9Q0V9I8_SALVM</name>
<reference evidence="1" key="1">
    <citation type="submission" date="2022-11" db="EMBL/GenBank/DDBJ databases">
        <authorList>
            <person name="Hyden B.L."/>
            <person name="Feng K."/>
            <person name="Yates T."/>
            <person name="Jawdy S."/>
            <person name="Smart L.B."/>
            <person name="Muchero W."/>
        </authorList>
    </citation>
    <scope>NUCLEOTIDE SEQUENCE</scope>
    <source>
        <tissue evidence="1">Shoot tip</tissue>
    </source>
</reference>
<dbReference type="Proteomes" id="UP001151529">
    <property type="component" value="Chromosome 6"/>
</dbReference>
<accession>A0A9Q0V9I8</accession>
<dbReference type="AlphaFoldDB" id="A0A9Q0V9I8"/>
<reference evidence="1" key="2">
    <citation type="journal article" date="2023" name="Int. J. Mol. Sci.">
        <title>De Novo Assembly and Annotation of 11 Diverse Shrub Willow (Salix) Genomes Reveals Novel Gene Organization in Sex-Linked Regions.</title>
        <authorList>
            <person name="Hyden B."/>
            <person name="Feng K."/>
            <person name="Yates T.B."/>
            <person name="Jawdy S."/>
            <person name="Cereghino C."/>
            <person name="Smart L.B."/>
            <person name="Muchero W."/>
        </authorList>
    </citation>
    <scope>NUCLEOTIDE SEQUENCE [LARGE SCALE GENOMIC DNA]</scope>
    <source>
        <tissue evidence="1">Shoot tip</tissue>
    </source>
</reference>
<dbReference type="EMBL" id="JAPFFL010000002">
    <property type="protein sequence ID" value="KAJ6743588.1"/>
    <property type="molecule type" value="Genomic_DNA"/>
</dbReference>
<protein>
    <submittedName>
        <fullName evidence="1">Uncharacterized protein</fullName>
    </submittedName>
</protein>
<organism evidence="1 2">
    <name type="scientific">Salix viminalis</name>
    <name type="common">Common osier</name>
    <name type="synonym">Basket willow</name>
    <dbReference type="NCBI Taxonomy" id="40686"/>
    <lineage>
        <taxon>Eukaryota</taxon>
        <taxon>Viridiplantae</taxon>
        <taxon>Streptophyta</taxon>
        <taxon>Embryophyta</taxon>
        <taxon>Tracheophyta</taxon>
        <taxon>Spermatophyta</taxon>
        <taxon>Magnoliopsida</taxon>
        <taxon>eudicotyledons</taxon>
        <taxon>Gunneridae</taxon>
        <taxon>Pentapetalae</taxon>
        <taxon>rosids</taxon>
        <taxon>fabids</taxon>
        <taxon>Malpighiales</taxon>
        <taxon>Salicaceae</taxon>
        <taxon>Saliceae</taxon>
        <taxon>Salix</taxon>
    </lineage>
</organism>
<evidence type="ECO:0000313" key="1">
    <source>
        <dbReference type="EMBL" id="KAJ6743588.1"/>
    </source>
</evidence>